<keyword evidence="3 6" id="KW-0812">Transmembrane</keyword>
<evidence type="ECO:0000313" key="8">
    <source>
        <dbReference type="Proteomes" id="UP001597196"/>
    </source>
</evidence>
<keyword evidence="6" id="KW-0808">Transferase</keyword>
<feature type="transmembrane region" description="Helical" evidence="6">
    <location>
        <begin position="155"/>
        <end position="178"/>
    </location>
</feature>
<feature type="transmembrane region" description="Helical" evidence="6">
    <location>
        <begin position="124"/>
        <end position="143"/>
    </location>
</feature>
<dbReference type="InterPro" id="IPR022791">
    <property type="entry name" value="L-PG_synthase/AglD"/>
</dbReference>
<evidence type="ECO:0000256" key="6">
    <source>
        <dbReference type="RuleBase" id="RU363042"/>
    </source>
</evidence>
<feature type="transmembrane region" description="Helical" evidence="6">
    <location>
        <begin position="43"/>
        <end position="66"/>
    </location>
</feature>
<reference evidence="8" key="1">
    <citation type="journal article" date="2019" name="Int. J. Syst. Evol. Microbiol.">
        <title>The Global Catalogue of Microorganisms (GCM) 10K type strain sequencing project: providing services to taxonomists for standard genome sequencing and annotation.</title>
        <authorList>
            <consortium name="The Broad Institute Genomics Platform"/>
            <consortium name="The Broad Institute Genome Sequencing Center for Infectious Disease"/>
            <person name="Wu L."/>
            <person name="Ma J."/>
        </authorList>
    </citation>
    <scope>NUCLEOTIDE SEQUENCE [LARGE SCALE GENOMIC DNA]</scope>
    <source>
        <strain evidence="8">CCM 8980</strain>
    </source>
</reference>
<accession>A0ABW4CLY6</accession>
<comment type="similarity">
    <text evidence="6">Belongs to the LPG synthase family.</text>
</comment>
<proteinExistence type="inferred from homology"/>
<name>A0ABW4CLY6_9LACO</name>
<dbReference type="EMBL" id="JBHTOC010000027">
    <property type="protein sequence ID" value="MFD1431033.1"/>
    <property type="molecule type" value="Genomic_DNA"/>
</dbReference>
<evidence type="ECO:0000256" key="1">
    <source>
        <dbReference type="ARBA" id="ARBA00004651"/>
    </source>
</evidence>
<keyword evidence="5 6" id="KW-0472">Membrane</keyword>
<dbReference type="EC" id="2.3.2.3" evidence="6"/>
<feature type="transmembrane region" description="Helical" evidence="6">
    <location>
        <begin position="6"/>
        <end position="22"/>
    </location>
</feature>
<protein>
    <recommendedName>
        <fullName evidence="6">Phosphatidylglycerol lysyltransferase</fullName>
        <ecNumber evidence="6">2.3.2.3</ecNumber>
    </recommendedName>
    <alternativeName>
        <fullName evidence="6">Lysylphosphatidylglycerol synthase</fullName>
    </alternativeName>
</protein>
<gene>
    <name evidence="6" type="primary">mprF</name>
    <name evidence="7" type="ORF">ACFQ4P_12405</name>
</gene>
<evidence type="ECO:0000256" key="5">
    <source>
        <dbReference type="ARBA" id="ARBA00023136"/>
    </source>
</evidence>
<keyword evidence="2" id="KW-1003">Cell membrane</keyword>
<keyword evidence="6" id="KW-0443">Lipid metabolism</keyword>
<dbReference type="PANTHER" id="PTHR37693">
    <property type="entry name" value="PHOSPHATIDYLGLYCEROL LYSYLTRANSFERASE"/>
    <property type="match status" value="1"/>
</dbReference>
<comment type="function">
    <text evidence="6">Catalyzes the transfer of a lysyl group from L-lysyl-tRNA(Lys) to membrane-bound phosphatidylglycerol (PG), which produces lysylphosphatidylglycerol (LPG), a major component of the bacterial membrane with a positive net charge. LPG synthesis contributes to bacterial virulence as it is involved in the resistance mechanism against cationic antimicrobial peptides (CAMP) produces by the host's immune system (defensins, cathelicidins) and by the competing microorganisms.</text>
</comment>
<evidence type="ECO:0000256" key="2">
    <source>
        <dbReference type="ARBA" id="ARBA00022475"/>
    </source>
</evidence>
<keyword evidence="4 6" id="KW-1133">Transmembrane helix</keyword>
<feature type="transmembrane region" description="Helical" evidence="6">
    <location>
        <begin position="232"/>
        <end position="255"/>
    </location>
</feature>
<evidence type="ECO:0000256" key="3">
    <source>
        <dbReference type="ARBA" id="ARBA00022692"/>
    </source>
</evidence>
<dbReference type="NCBIfam" id="TIGR00374">
    <property type="entry name" value="flippase-like domain"/>
    <property type="match status" value="1"/>
</dbReference>
<keyword evidence="6" id="KW-0046">Antibiotic resistance</keyword>
<organism evidence="7 8">
    <name type="scientific">Lacticaseibacillus mingshuiensis</name>
    <dbReference type="NCBI Taxonomy" id="2799574"/>
    <lineage>
        <taxon>Bacteria</taxon>
        <taxon>Bacillati</taxon>
        <taxon>Bacillota</taxon>
        <taxon>Bacilli</taxon>
        <taxon>Lactobacillales</taxon>
        <taxon>Lactobacillaceae</taxon>
        <taxon>Lacticaseibacillus</taxon>
    </lineage>
</organism>
<sequence>MSKRNKLAVLIMVLIGVSIFAFEMRDLNIHQVWRTLMGLRLRWVAVALLVMLATWVIETLVVQIFVQHDGERLPFKAALRVPLVEQLFNAITPFASGGQPAQLVALMQSGVEAGRASSVLLMKFIVYQFMVLINFVLTLIVGFQQIAGRFQALAWLIVFGFLIHITVITGLLLVMYQYKFTKKLVNWALHFLGLFMSPKRLAMWKQRMDLKIDTFYAESLHLKREKKRVVKAAALTMLQLLLYYSVPYFVLLSFGVQHVDLIEVMVLHVMIVMIVSLFPIPGGTGGAEYSFKTLFGAYVASAPRLLLAMLLWRFLTYYLGMICGIFALGVTPNKMAAAPLDPRELLARQHDKD</sequence>
<comment type="caution">
    <text evidence="7">The sequence shown here is derived from an EMBL/GenBank/DDBJ whole genome shotgun (WGS) entry which is preliminary data.</text>
</comment>
<feature type="transmembrane region" description="Helical" evidence="6">
    <location>
        <begin position="261"/>
        <end position="281"/>
    </location>
</feature>
<comment type="catalytic activity">
    <reaction evidence="6">
        <text>L-lysyl-tRNA(Lys) + a 1,2-diacyl-sn-glycero-3-phospho-(1'-sn-glycerol) = a 1,2-diacyl-sn-glycero-3-phospho-1'-(3'-O-L-lysyl)-sn-glycerol + tRNA(Lys)</text>
        <dbReference type="Rhea" id="RHEA:10668"/>
        <dbReference type="Rhea" id="RHEA-COMP:9696"/>
        <dbReference type="Rhea" id="RHEA-COMP:9697"/>
        <dbReference type="ChEBI" id="CHEBI:64716"/>
        <dbReference type="ChEBI" id="CHEBI:75792"/>
        <dbReference type="ChEBI" id="CHEBI:78442"/>
        <dbReference type="ChEBI" id="CHEBI:78529"/>
        <dbReference type="EC" id="2.3.2.3"/>
    </reaction>
</comment>
<keyword evidence="8" id="KW-1185">Reference proteome</keyword>
<comment type="subcellular location">
    <subcellularLocation>
        <location evidence="1 6">Cell membrane</location>
        <topology evidence="1 6">Multi-pass membrane protein</topology>
    </subcellularLocation>
</comment>
<evidence type="ECO:0000313" key="7">
    <source>
        <dbReference type="EMBL" id="MFD1431033.1"/>
    </source>
</evidence>
<dbReference type="Pfam" id="PF03706">
    <property type="entry name" value="LPG_synthase_TM"/>
    <property type="match status" value="1"/>
</dbReference>
<evidence type="ECO:0000256" key="4">
    <source>
        <dbReference type="ARBA" id="ARBA00022989"/>
    </source>
</evidence>
<dbReference type="PANTHER" id="PTHR37693:SF1">
    <property type="entry name" value="INTEGRAL MEMBRANE PROTEIN"/>
    <property type="match status" value="1"/>
</dbReference>
<dbReference type="RefSeq" id="WP_125698470.1">
    <property type="nucleotide sequence ID" value="NZ_BOLQ01000038.1"/>
</dbReference>
<dbReference type="Proteomes" id="UP001597196">
    <property type="component" value="Unassembled WGS sequence"/>
</dbReference>